<name>J3PLB9_GAET3</name>
<reference evidence="4" key="1">
    <citation type="submission" date="2010-07" db="EMBL/GenBank/DDBJ databases">
        <title>The genome sequence of Gaeumannomyces graminis var. tritici strain R3-111a-1.</title>
        <authorList>
            <consortium name="The Broad Institute Genome Sequencing Platform"/>
            <person name="Ma L.-J."/>
            <person name="Dead R."/>
            <person name="Young S."/>
            <person name="Zeng Q."/>
            <person name="Koehrsen M."/>
            <person name="Alvarado L."/>
            <person name="Berlin A."/>
            <person name="Chapman S.B."/>
            <person name="Chen Z."/>
            <person name="Freedman E."/>
            <person name="Gellesch M."/>
            <person name="Goldberg J."/>
            <person name="Griggs A."/>
            <person name="Gujja S."/>
            <person name="Heilman E.R."/>
            <person name="Heiman D."/>
            <person name="Hepburn T."/>
            <person name="Howarth C."/>
            <person name="Jen D."/>
            <person name="Larson L."/>
            <person name="Mehta T."/>
            <person name="Neiman D."/>
            <person name="Pearson M."/>
            <person name="Roberts A."/>
            <person name="Saif S."/>
            <person name="Shea T."/>
            <person name="Shenoy N."/>
            <person name="Sisk P."/>
            <person name="Stolte C."/>
            <person name="Sykes S."/>
            <person name="Walk T."/>
            <person name="White J."/>
            <person name="Yandava C."/>
            <person name="Haas B."/>
            <person name="Nusbaum C."/>
            <person name="Birren B."/>
        </authorList>
    </citation>
    <scope>NUCLEOTIDE SEQUENCE [LARGE SCALE GENOMIC DNA]</scope>
    <source>
        <strain evidence="4">R3-111a-1</strain>
    </source>
</reference>
<dbReference type="EMBL" id="GL385729">
    <property type="protein sequence ID" value="EJT68042.1"/>
    <property type="molecule type" value="Genomic_DNA"/>
</dbReference>
<dbReference type="AlphaFoldDB" id="J3PLB9"/>
<reference evidence="2" key="2">
    <citation type="submission" date="2010-07" db="EMBL/GenBank/DDBJ databases">
        <authorList>
            <consortium name="The Broad Institute Genome Sequencing Platform"/>
            <consortium name="Broad Institute Genome Sequencing Center for Infectious Disease"/>
            <person name="Ma L.-J."/>
            <person name="Dead R."/>
            <person name="Young S."/>
            <person name="Zeng Q."/>
            <person name="Koehrsen M."/>
            <person name="Alvarado L."/>
            <person name="Berlin A."/>
            <person name="Chapman S.B."/>
            <person name="Chen Z."/>
            <person name="Freedman E."/>
            <person name="Gellesch M."/>
            <person name="Goldberg J."/>
            <person name="Griggs A."/>
            <person name="Gujja S."/>
            <person name="Heilman E.R."/>
            <person name="Heiman D."/>
            <person name="Hepburn T."/>
            <person name="Howarth C."/>
            <person name="Jen D."/>
            <person name="Larson L."/>
            <person name="Mehta T."/>
            <person name="Neiman D."/>
            <person name="Pearson M."/>
            <person name="Roberts A."/>
            <person name="Saif S."/>
            <person name="Shea T."/>
            <person name="Shenoy N."/>
            <person name="Sisk P."/>
            <person name="Stolte C."/>
            <person name="Sykes S."/>
            <person name="Walk T."/>
            <person name="White J."/>
            <person name="Yandava C."/>
            <person name="Haas B."/>
            <person name="Nusbaum C."/>
            <person name="Birren B."/>
        </authorList>
    </citation>
    <scope>NUCLEOTIDE SEQUENCE</scope>
    <source>
        <strain evidence="2">R3-111a-1</strain>
    </source>
</reference>
<accession>J3PLB9</accession>
<keyword evidence="4" id="KW-1185">Reference proteome</keyword>
<dbReference type="VEuPathDB" id="FungiDB:GGTG_14379"/>
<protein>
    <submittedName>
        <fullName evidence="2 3">Uncharacterized protein</fullName>
    </submittedName>
</protein>
<organism evidence="2">
    <name type="scientific">Gaeumannomyces tritici (strain R3-111a-1)</name>
    <name type="common">Wheat and barley take-all root rot fungus</name>
    <name type="synonym">Gaeumannomyces graminis var. tritici</name>
    <dbReference type="NCBI Taxonomy" id="644352"/>
    <lineage>
        <taxon>Eukaryota</taxon>
        <taxon>Fungi</taxon>
        <taxon>Dikarya</taxon>
        <taxon>Ascomycota</taxon>
        <taxon>Pezizomycotina</taxon>
        <taxon>Sordariomycetes</taxon>
        <taxon>Sordariomycetidae</taxon>
        <taxon>Magnaporthales</taxon>
        <taxon>Magnaporthaceae</taxon>
        <taxon>Gaeumannomyces</taxon>
    </lineage>
</organism>
<evidence type="ECO:0000313" key="3">
    <source>
        <dbReference type="EnsemblFungi" id="EJT68042"/>
    </source>
</evidence>
<reference evidence="2" key="3">
    <citation type="submission" date="2010-09" db="EMBL/GenBank/DDBJ databases">
        <title>Annotation of Gaeumannomyces graminis var. tritici R3-111a-1.</title>
        <authorList>
            <consortium name="The Broad Institute Genome Sequencing Platform"/>
            <person name="Ma L.-J."/>
            <person name="Dead R."/>
            <person name="Young S.K."/>
            <person name="Zeng Q."/>
            <person name="Gargeya S."/>
            <person name="Fitzgerald M."/>
            <person name="Haas B."/>
            <person name="Abouelleil A."/>
            <person name="Alvarado L."/>
            <person name="Arachchi H.M."/>
            <person name="Berlin A."/>
            <person name="Brown A."/>
            <person name="Chapman S.B."/>
            <person name="Chen Z."/>
            <person name="Dunbar C."/>
            <person name="Freedman E."/>
            <person name="Gearin G."/>
            <person name="Gellesch M."/>
            <person name="Goldberg J."/>
            <person name="Griggs A."/>
            <person name="Gujja S."/>
            <person name="Heiman D."/>
            <person name="Howarth C."/>
            <person name="Larson L."/>
            <person name="Lui A."/>
            <person name="MacDonald P.J.P."/>
            <person name="Mehta T."/>
            <person name="Montmayeur A."/>
            <person name="Murphy C."/>
            <person name="Neiman D."/>
            <person name="Pearson M."/>
            <person name="Priest M."/>
            <person name="Roberts A."/>
            <person name="Saif S."/>
            <person name="Shea T."/>
            <person name="Shenoy N."/>
            <person name="Sisk P."/>
            <person name="Stolte C."/>
            <person name="Sykes S."/>
            <person name="Yandava C."/>
            <person name="Wortman J."/>
            <person name="Nusbaum C."/>
            <person name="Birren B."/>
        </authorList>
    </citation>
    <scope>NUCLEOTIDE SEQUENCE</scope>
    <source>
        <strain evidence="2">R3-111a-1</strain>
    </source>
</reference>
<dbReference type="GeneID" id="20354837"/>
<sequence>MRARIPSGFKQVPSEVYSAVFQQIGGTGTRKTFDNKMSRSRKLARVFNDKCRGLLLFVCFDNDGPSTISAFTKMTDDDVAELHMAIDNDQRAGALARFGNKFLGCILENTAFHNGVWGDRPYRQLEEMADERVVELQGHDTNGALQRLLVGWRGKNAMIRIRIKKTLKDMGVTELMYVSRNGIECRGQQARARDPEDSDLEEELPIVEVGKLE</sequence>
<feature type="compositionally biased region" description="Acidic residues" evidence="1">
    <location>
        <begin position="196"/>
        <end position="205"/>
    </location>
</feature>
<dbReference type="EnsemblFungi" id="EJT68042">
    <property type="protein sequence ID" value="EJT68042"/>
    <property type="gene ID" value="GGTG_14379"/>
</dbReference>
<evidence type="ECO:0000256" key="1">
    <source>
        <dbReference type="SAM" id="MobiDB-lite"/>
    </source>
</evidence>
<gene>
    <name evidence="3" type="primary">20354837</name>
    <name evidence="2" type="ORF">GGTG_14379</name>
</gene>
<feature type="region of interest" description="Disordered" evidence="1">
    <location>
        <begin position="187"/>
        <end position="213"/>
    </location>
</feature>
<dbReference type="OrthoDB" id="1678912at2759"/>
<dbReference type="eggNOG" id="KOG0958">
    <property type="taxonomic scope" value="Eukaryota"/>
</dbReference>
<evidence type="ECO:0000313" key="2">
    <source>
        <dbReference type="EMBL" id="EJT68042.1"/>
    </source>
</evidence>
<evidence type="ECO:0000313" key="4">
    <source>
        <dbReference type="Proteomes" id="UP000006039"/>
    </source>
</evidence>
<dbReference type="HOGENOM" id="CLU_1294473_0_0_1"/>
<dbReference type="RefSeq" id="XP_009230570.1">
    <property type="nucleotide sequence ID" value="XM_009232306.1"/>
</dbReference>
<proteinExistence type="predicted"/>
<dbReference type="Proteomes" id="UP000006039">
    <property type="component" value="Unassembled WGS sequence"/>
</dbReference>
<reference evidence="3" key="4">
    <citation type="journal article" date="2015" name="G3 (Bethesda)">
        <title>Genome sequences of three phytopathogenic species of the Magnaporthaceae family of fungi.</title>
        <authorList>
            <person name="Okagaki L.H."/>
            <person name="Nunes C.C."/>
            <person name="Sailsbery J."/>
            <person name="Clay B."/>
            <person name="Brown D."/>
            <person name="John T."/>
            <person name="Oh Y."/>
            <person name="Young N."/>
            <person name="Fitzgerald M."/>
            <person name="Haas B.J."/>
            <person name="Zeng Q."/>
            <person name="Young S."/>
            <person name="Adiconis X."/>
            <person name="Fan L."/>
            <person name="Levin J.Z."/>
            <person name="Mitchell T.K."/>
            <person name="Okubara P.A."/>
            <person name="Farman M.L."/>
            <person name="Kohn L.M."/>
            <person name="Birren B."/>
            <person name="Ma L.-J."/>
            <person name="Dean R.A."/>
        </authorList>
    </citation>
    <scope>NUCLEOTIDE SEQUENCE</scope>
    <source>
        <strain evidence="3">R3-111a-1</strain>
    </source>
</reference>
<reference evidence="3" key="5">
    <citation type="submission" date="2018-04" db="UniProtKB">
        <authorList>
            <consortium name="EnsemblFungi"/>
        </authorList>
    </citation>
    <scope>IDENTIFICATION</scope>
    <source>
        <strain evidence="3">R3-111a-1</strain>
    </source>
</reference>